<evidence type="ECO:0000313" key="3">
    <source>
        <dbReference type="Proteomes" id="UP000588647"/>
    </source>
</evidence>
<accession>A0A7W6MPD8</accession>
<dbReference type="AlphaFoldDB" id="A0A7W6MPD8"/>
<keyword evidence="3" id="KW-1185">Reference proteome</keyword>
<dbReference type="Proteomes" id="UP000588647">
    <property type="component" value="Unassembled WGS sequence"/>
</dbReference>
<name>A0A7W6MPD8_9HYPH</name>
<feature type="signal peptide" evidence="1">
    <location>
        <begin position="1"/>
        <end position="20"/>
    </location>
</feature>
<reference evidence="2 3" key="1">
    <citation type="submission" date="2020-08" db="EMBL/GenBank/DDBJ databases">
        <title>Genomic Encyclopedia of Type Strains, Phase IV (KMG-IV): sequencing the most valuable type-strain genomes for metagenomic binning, comparative biology and taxonomic classification.</title>
        <authorList>
            <person name="Goeker M."/>
        </authorList>
    </citation>
    <scope>NUCLEOTIDE SEQUENCE [LARGE SCALE GENOMIC DNA]</scope>
    <source>
        <strain evidence="2 3">DSM 103570</strain>
    </source>
</reference>
<proteinExistence type="predicted"/>
<evidence type="ECO:0000313" key="2">
    <source>
        <dbReference type="EMBL" id="MBB4002853.1"/>
    </source>
</evidence>
<organism evidence="2 3">
    <name type="scientific">Aurantimonas endophytica</name>
    <dbReference type="NCBI Taxonomy" id="1522175"/>
    <lineage>
        <taxon>Bacteria</taxon>
        <taxon>Pseudomonadati</taxon>
        <taxon>Pseudomonadota</taxon>
        <taxon>Alphaproteobacteria</taxon>
        <taxon>Hyphomicrobiales</taxon>
        <taxon>Aurantimonadaceae</taxon>
        <taxon>Aurantimonas</taxon>
    </lineage>
</organism>
<comment type="caution">
    <text evidence="2">The sequence shown here is derived from an EMBL/GenBank/DDBJ whole genome shotgun (WGS) entry which is preliminary data.</text>
</comment>
<evidence type="ECO:0008006" key="4">
    <source>
        <dbReference type="Google" id="ProtNLM"/>
    </source>
</evidence>
<dbReference type="RefSeq" id="WP_183207390.1">
    <property type="nucleotide sequence ID" value="NZ_JAAAMM010000002.1"/>
</dbReference>
<evidence type="ECO:0000256" key="1">
    <source>
        <dbReference type="SAM" id="SignalP"/>
    </source>
</evidence>
<feature type="chain" id="PRO_5031298369" description="DUF5666 domain-containing protein" evidence="1">
    <location>
        <begin position="21"/>
        <end position="98"/>
    </location>
</feature>
<sequence length="98" mass="10432">MKRIVAAGAAIILSVAPALAVTVHNRDDDTRQVTFDKGADEVMHPVEAGTSVTEPCPEGCAVRVAGRGHDFLAEDGDMLAIDDMVITRDTEALEVDNR</sequence>
<gene>
    <name evidence="2" type="ORF">GGR03_001928</name>
</gene>
<dbReference type="EMBL" id="JACIEM010000002">
    <property type="protein sequence ID" value="MBB4002853.1"/>
    <property type="molecule type" value="Genomic_DNA"/>
</dbReference>
<keyword evidence="1" id="KW-0732">Signal</keyword>
<protein>
    <recommendedName>
        <fullName evidence="4">DUF5666 domain-containing protein</fullName>
    </recommendedName>
</protein>